<evidence type="ECO:0000256" key="1">
    <source>
        <dbReference type="ARBA" id="ARBA00023157"/>
    </source>
</evidence>
<dbReference type="Ensembl" id="ENSENLT00000027175.1">
    <property type="protein sequence ID" value="ENSENLP00000026354.1"/>
    <property type="gene ID" value="ENSENLG00000011657.1"/>
</dbReference>
<evidence type="ECO:0000313" key="4">
    <source>
        <dbReference type="Proteomes" id="UP000472264"/>
    </source>
</evidence>
<reference evidence="3" key="2">
    <citation type="submission" date="2025-08" db="UniProtKB">
        <authorList>
            <consortium name="Ensembl"/>
        </authorList>
    </citation>
    <scope>IDENTIFICATION</scope>
</reference>
<dbReference type="InterPro" id="IPR008979">
    <property type="entry name" value="Galactose-bd-like_sf"/>
</dbReference>
<gene>
    <name evidence="3" type="primary">f5</name>
</gene>
<dbReference type="GO" id="GO:0038023">
    <property type="term" value="F:signaling receptor activity"/>
    <property type="evidence" value="ECO:0007669"/>
    <property type="project" value="TreeGrafter"/>
</dbReference>
<dbReference type="InterPro" id="IPR050633">
    <property type="entry name" value="Neuropilin_MCO_CoagFactor"/>
</dbReference>
<dbReference type="AlphaFoldDB" id="A0A665V3Z0"/>
<evidence type="ECO:0000259" key="2">
    <source>
        <dbReference type="PROSITE" id="PS50022"/>
    </source>
</evidence>
<accession>A0A665V3Z0</accession>
<keyword evidence="1" id="KW-1015">Disulfide bond</keyword>
<sequence>MTVFPMLKDPGSYGTKTNVFFPPVVGRYIRLHPLQWYNRPTLRMEFYGCELDGCSLPLGMESGAIEDHRITASSTASSWYSGPWTPSLARLNRRGNINAWQNNNMNQWLQVELPQVKKITGIITQGAKSLGKEMFVDSYSLQYSNDGIQLFSLQTFSGNTNNNDHVKNYIYPPIFSRFIRIIPRNWTSSITMRIELLGCDFE</sequence>
<reference evidence="3" key="1">
    <citation type="submission" date="2021-04" db="EMBL/GenBank/DDBJ databases">
        <authorList>
            <consortium name="Wellcome Sanger Institute Data Sharing"/>
        </authorList>
    </citation>
    <scope>NUCLEOTIDE SEQUENCE [LARGE SCALE GENOMIC DNA]</scope>
</reference>
<dbReference type="FunFam" id="2.60.120.260:FF:000002">
    <property type="entry name" value="Coagulation factor VIII"/>
    <property type="match status" value="1"/>
</dbReference>
<dbReference type="PANTHER" id="PTHR46806">
    <property type="entry name" value="F5/8 TYPE C DOMAIN-CONTAINING PROTEIN"/>
    <property type="match status" value="1"/>
</dbReference>
<dbReference type="PROSITE" id="PS01286">
    <property type="entry name" value="FA58C_2"/>
    <property type="match status" value="1"/>
</dbReference>
<protein>
    <submittedName>
        <fullName evidence="3">Coagulation factor V</fullName>
    </submittedName>
</protein>
<dbReference type="GO" id="GO:0005886">
    <property type="term" value="C:plasma membrane"/>
    <property type="evidence" value="ECO:0007669"/>
    <property type="project" value="TreeGrafter"/>
</dbReference>
<dbReference type="PROSITE" id="PS01285">
    <property type="entry name" value="FA58C_1"/>
    <property type="match status" value="1"/>
</dbReference>
<reference evidence="3" key="3">
    <citation type="submission" date="2025-09" db="UniProtKB">
        <authorList>
            <consortium name="Ensembl"/>
        </authorList>
    </citation>
    <scope>IDENTIFICATION</scope>
</reference>
<organism evidence="3 4">
    <name type="scientific">Echeneis naucrates</name>
    <name type="common">Live sharksucker</name>
    <dbReference type="NCBI Taxonomy" id="173247"/>
    <lineage>
        <taxon>Eukaryota</taxon>
        <taxon>Metazoa</taxon>
        <taxon>Chordata</taxon>
        <taxon>Craniata</taxon>
        <taxon>Vertebrata</taxon>
        <taxon>Euteleostomi</taxon>
        <taxon>Actinopterygii</taxon>
        <taxon>Neopterygii</taxon>
        <taxon>Teleostei</taxon>
        <taxon>Neoteleostei</taxon>
        <taxon>Acanthomorphata</taxon>
        <taxon>Carangaria</taxon>
        <taxon>Carangiformes</taxon>
        <taxon>Echeneidae</taxon>
        <taxon>Echeneis</taxon>
    </lineage>
</organism>
<dbReference type="InterPro" id="IPR000421">
    <property type="entry name" value="FA58C"/>
</dbReference>
<dbReference type="PANTHER" id="PTHR46806:SF10">
    <property type="entry name" value="COAGULATION FACTOR V"/>
    <property type="match status" value="1"/>
</dbReference>
<dbReference type="Proteomes" id="UP000472264">
    <property type="component" value="Chromosome 21"/>
</dbReference>
<feature type="domain" description="F5/8 type C" evidence="2">
    <location>
        <begin position="54"/>
        <end position="199"/>
    </location>
</feature>
<proteinExistence type="predicted"/>
<feature type="domain" description="F5/8 type C" evidence="2">
    <location>
        <begin position="1"/>
        <end position="49"/>
    </location>
</feature>
<evidence type="ECO:0000313" key="3">
    <source>
        <dbReference type="Ensembl" id="ENSENLP00000026354.1"/>
    </source>
</evidence>
<dbReference type="SUPFAM" id="SSF49785">
    <property type="entry name" value="Galactose-binding domain-like"/>
    <property type="match status" value="2"/>
</dbReference>
<keyword evidence="4" id="KW-1185">Reference proteome</keyword>
<dbReference type="Gene3D" id="2.60.120.260">
    <property type="entry name" value="Galactose-binding domain-like"/>
    <property type="match status" value="2"/>
</dbReference>
<dbReference type="CDD" id="cd00057">
    <property type="entry name" value="FA58C"/>
    <property type="match status" value="1"/>
</dbReference>
<dbReference type="Pfam" id="PF00754">
    <property type="entry name" value="F5_F8_type_C"/>
    <property type="match status" value="1"/>
</dbReference>
<dbReference type="PROSITE" id="PS50022">
    <property type="entry name" value="FA58C_3"/>
    <property type="match status" value="2"/>
</dbReference>
<name>A0A665V3Z0_ECHNA</name>
<dbReference type="SMART" id="SM00231">
    <property type="entry name" value="FA58C"/>
    <property type="match status" value="1"/>
</dbReference>